<dbReference type="EMBL" id="LN483166">
    <property type="protein sequence ID" value="CED84788.1"/>
    <property type="molecule type" value="Genomic_DNA"/>
</dbReference>
<dbReference type="AlphaFoldDB" id="A0A0F7SX74"/>
<feature type="compositionally biased region" description="Polar residues" evidence="1">
    <location>
        <begin position="51"/>
        <end position="62"/>
    </location>
</feature>
<reference evidence="3" key="1">
    <citation type="submission" date="2014-08" db="EMBL/GenBank/DDBJ databases">
        <authorList>
            <person name="Sharma Rahul"/>
            <person name="Thines Marco"/>
        </authorList>
    </citation>
    <scope>NUCLEOTIDE SEQUENCE</scope>
</reference>
<dbReference type="GO" id="GO:0005096">
    <property type="term" value="F:GTPase activator activity"/>
    <property type="evidence" value="ECO:0007669"/>
    <property type="project" value="TreeGrafter"/>
</dbReference>
<protein>
    <submittedName>
        <fullName evidence="3">Rab6 GTPase activator GAPCenA and related TBC domain proteins</fullName>
    </submittedName>
</protein>
<feature type="region of interest" description="Disordered" evidence="1">
    <location>
        <begin position="1"/>
        <end position="36"/>
    </location>
</feature>
<dbReference type="GO" id="GO:0031267">
    <property type="term" value="F:small GTPase binding"/>
    <property type="evidence" value="ECO:0007669"/>
    <property type="project" value="TreeGrafter"/>
</dbReference>
<dbReference type="Gene3D" id="1.10.472.80">
    <property type="entry name" value="Ypt/Rab-GAP domain of gyp1p, domain 3"/>
    <property type="match status" value="1"/>
</dbReference>
<feature type="domain" description="Rab-GAP TBC" evidence="2">
    <location>
        <begin position="342"/>
        <end position="545"/>
    </location>
</feature>
<accession>A0A0F7SX74</accession>
<dbReference type="InterPro" id="IPR050302">
    <property type="entry name" value="Rab_GAP_TBC_domain"/>
</dbReference>
<sequence>MALAGMLQPVPAPSGLPARKSSNQSPPLKARESVRSVDTVGDILDIYYNRVNPTSETSQNPTDPQPPLASVLNPAKTVVDGSCPLGLPLDPANAVTPPAATPSKVERNFKAETPVVQNLACEDDVEERIATTGHSDDNPEGISQSLTRTLLSDASRATSMISNGGSVRGKDEEEDSFHVRSTYARLEISGVAGDGYEDGVERTRERSKLGRTSVYFPANHTEGLSPAEMAVRSKLDRYGFFSSPLSTRSESRIFSMTSISLSNPPTSMSLSRPRRKPNNTPPLPQPLSDLGKFPEDLSKESRRIDKWERMLDKKQKDKGGNTLAWEWAKGKESKITRRVYKGIPDRWRAAAWETLMRHFDSSGTGGKRRATDEELISIYKDRIDRPSPLDVQIDLDVPRTISGHTLFHTRYGMGQRALFHSLHAFSLHCPDCGYCQGMGSIAANLLCYYSADGHVAAQKTCCHLIRLHDLYGMHDLFMPGFPGMLEAFYVQERLVEVFLPNVFAALKKEMVSTSSYATKWYITLFTTTLPFHTQLRVWDIFFLEGRDSLVIASLGILWSFRDQLTSAEASFETMLSLLSSFFVPDNDNVFMAFIQTTMSIRGIRAQMGEWRREWKDLESRGEAMDKLL</sequence>
<dbReference type="SMART" id="SM00164">
    <property type="entry name" value="TBC"/>
    <property type="match status" value="1"/>
</dbReference>
<dbReference type="InterPro" id="IPR035969">
    <property type="entry name" value="Rab-GAP_TBC_sf"/>
</dbReference>
<evidence type="ECO:0000256" key="1">
    <source>
        <dbReference type="SAM" id="MobiDB-lite"/>
    </source>
</evidence>
<dbReference type="PANTHER" id="PTHR47219">
    <property type="entry name" value="RAB GTPASE-ACTIVATING PROTEIN 1-LIKE"/>
    <property type="match status" value="1"/>
</dbReference>
<proteinExistence type="predicted"/>
<name>A0A0F7SX74_PHARH</name>
<dbReference type="Pfam" id="PF00566">
    <property type="entry name" value="RabGAP-TBC"/>
    <property type="match status" value="1"/>
</dbReference>
<dbReference type="PANTHER" id="PTHR47219:SF9">
    <property type="entry name" value="GTPASE ACTIVATING PROTEIN AND CENTROSOME-ASSOCIATED, ISOFORM B"/>
    <property type="match status" value="1"/>
</dbReference>
<feature type="region of interest" description="Disordered" evidence="1">
    <location>
        <begin position="51"/>
        <end position="71"/>
    </location>
</feature>
<evidence type="ECO:0000313" key="3">
    <source>
        <dbReference type="EMBL" id="CED84788.1"/>
    </source>
</evidence>
<dbReference type="Gene3D" id="1.10.8.270">
    <property type="entry name" value="putative rabgap domain of human tbc1 domain family member 14 like domains"/>
    <property type="match status" value="1"/>
</dbReference>
<feature type="region of interest" description="Disordered" evidence="1">
    <location>
        <begin position="259"/>
        <end position="295"/>
    </location>
</feature>
<feature type="compositionally biased region" description="Polar residues" evidence="1">
    <location>
        <begin position="259"/>
        <end position="270"/>
    </location>
</feature>
<evidence type="ECO:0000259" key="2">
    <source>
        <dbReference type="PROSITE" id="PS50086"/>
    </source>
</evidence>
<organism evidence="3">
    <name type="scientific">Phaffia rhodozyma</name>
    <name type="common">Yeast</name>
    <name type="synonym">Xanthophyllomyces dendrorhous</name>
    <dbReference type="NCBI Taxonomy" id="264483"/>
    <lineage>
        <taxon>Eukaryota</taxon>
        <taxon>Fungi</taxon>
        <taxon>Dikarya</taxon>
        <taxon>Basidiomycota</taxon>
        <taxon>Agaricomycotina</taxon>
        <taxon>Tremellomycetes</taxon>
        <taxon>Cystofilobasidiales</taxon>
        <taxon>Mrakiaceae</taxon>
        <taxon>Phaffia</taxon>
    </lineage>
</organism>
<dbReference type="InterPro" id="IPR000195">
    <property type="entry name" value="Rab-GAP-TBC_dom"/>
</dbReference>
<dbReference type="SUPFAM" id="SSF47923">
    <property type="entry name" value="Ypt/Rab-GAP domain of gyp1p"/>
    <property type="match status" value="2"/>
</dbReference>
<dbReference type="PROSITE" id="PS50086">
    <property type="entry name" value="TBC_RABGAP"/>
    <property type="match status" value="1"/>
</dbReference>